<dbReference type="STRING" id="1464123.SAMN05444126_11930"/>
<evidence type="ECO:0000313" key="3">
    <source>
        <dbReference type="Proteomes" id="UP000199318"/>
    </source>
</evidence>
<comment type="caution">
    <text evidence="2">The sequence shown here is derived from an EMBL/GenBank/DDBJ whole genome shotgun (WGS) entry which is preliminary data.</text>
</comment>
<dbReference type="Pfam" id="PF19700">
    <property type="entry name" value="DUF6198"/>
    <property type="match status" value="1"/>
</dbReference>
<dbReference type="PANTHER" id="PTHR40078">
    <property type="entry name" value="INTEGRAL MEMBRANE PROTEIN-RELATED"/>
    <property type="match status" value="1"/>
</dbReference>
<sequence length="216" mass="23792">MTRPWTKTEMPIFRWFIFTLGVVIMSFGVALMIRAELGIAPWDVLHVGLQMHFGLTVGTWTIIMGLVLLTASVIISKERPKLGAYLNMIFVGVFVDIFLLLLETPASIQGQTIMLLAGILVMGFGIGVYISPRMGAGPRDSVMLAISEKTGMAVARVRAVMEVSVLFIGWLLGGPVFIGTLLFSVTIGHVSGVSLTICQNWMDRLRERGMRVENIY</sequence>
<gene>
    <name evidence="2" type="ORF">SAMN05444126_11930</name>
</gene>
<feature type="transmembrane region" description="Helical" evidence="1">
    <location>
        <begin position="113"/>
        <end position="132"/>
    </location>
</feature>
<dbReference type="PANTHER" id="PTHR40078:SF1">
    <property type="entry name" value="INTEGRAL MEMBRANE PROTEIN"/>
    <property type="match status" value="1"/>
</dbReference>
<name>A0A1H9VA88_9BACI</name>
<feature type="transmembrane region" description="Helical" evidence="1">
    <location>
        <begin position="82"/>
        <end position="101"/>
    </location>
</feature>
<dbReference type="RefSeq" id="WP_143057154.1">
    <property type="nucleotide sequence ID" value="NZ_FOGV01000019.1"/>
</dbReference>
<accession>A0A1H9VA88</accession>
<dbReference type="EMBL" id="FOGV01000019">
    <property type="protein sequence ID" value="SES18730.1"/>
    <property type="molecule type" value="Genomic_DNA"/>
</dbReference>
<feature type="transmembrane region" description="Helical" evidence="1">
    <location>
        <begin position="12"/>
        <end position="33"/>
    </location>
</feature>
<feature type="transmembrane region" description="Helical" evidence="1">
    <location>
        <begin position="53"/>
        <end position="75"/>
    </location>
</feature>
<protein>
    <recommendedName>
        <fullName evidence="4">Membrane protein YczE</fullName>
    </recommendedName>
</protein>
<evidence type="ECO:0008006" key="4">
    <source>
        <dbReference type="Google" id="ProtNLM"/>
    </source>
</evidence>
<organism evidence="2 3">
    <name type="scientific">Salisediminibacterium halotolerans</name>
    <dbReference type="NCBI Taxonomy" id="517425"/>
    <lineage>
        <taxon>Bacteria</taxon>
        <taxon>Bacillati</taxon>
        <taxon>Bacillota</taxon>
        <taxon>Bacilli</taxon>
        <taxon>Bacillales</taxon>
        <taxon>Bacillaceae</taxon>
        <taxon>Salisediminibacterium</taxon>
    </lineage>
</organism>
<dbReference type="InterPro" id="IPR038750">
    <property type="entry name" value="YczE/YyaS-like"/>
</dbReference>
<keyword evidence="3" id="KW-1185">Reference proteome</keyword>
<reference evidence="3" key="1">
    <citation type="submission" date="2016-10" db="EMBL/GenBank/DDBJ databases">
        <authorList>
            <person name="de Groot N.N."/>
        </authorList>
    </citation>
    <scope>NUCLEOTIDE SEQUENCE [LARGE SCALE GENOMIC DNA]</scope>
    <source>
        <strain evidence="3">10nlg</strain>
    </source>
</reference>
<evidence type="ECO:0000256" key="1">
    <source>
        <dbReference type="SAM" id="Phobius"/>
    </source>
</evidence>
<dbReference type="OrthoDB" id="154912at2"/>
<dbReference type="AlphaFoldDB" id="A0A1H9VA88"/>
<keyword evidence="1" id="KW-0812">Transmembrane</keyword>
<keyword evidence="1" id="KW-0472">Membrane</keyword>
<proteinExistence type="predicted"/>
<evidence type="ECO:0000313" key="2">
    <source>
        <dbReference type="EMBL" id="SES18730.1"/>
    </source>
</evidence>
<dbReference type="Proteomes" id="UP000199318">
    <property type="component" value="Unassembled WGS sequence"/>
</dbReference>
<keyword evidence="1" id="KW-1133">Transmembrane helix</keyword>